<dbReference type="Proteomes" id="UP000184612">
    <property type="component" value="Unassembled WGS sequence"/>
</dbReference>
<dbReference type="EMBL" id="FRFD01000012">
    <property type="protein sequence ID" value="SHO52837.1"/>
    <property type="molecule type" value="Genomic_DNA"/>
</dbReference>
<name>A0A1M7YJP1_9FIRM</name>
<keyword evidence="1" id="KW-0812">Transmembrane</keyword>
<keyword evidence="1" id="KW-0472">Membrane</keyword>
<reference evidence="2 3" key="1">
    <citation type="submission" date="2016-12" db="EMBL/GenBank/DDBJ databases">
        <authorList>
            <person name="Song W.-J."/>
            <person name="Kurnit D.M."/>
        </authorList>
    </citation>
    <scope>NUCLEOTIDE SEQUENCE [LARGE SCALE GENOMIC DNA]</scope>
    <source>
        <strain evidence="2 3">DSM 12503</strain>
    </source>
</reference>
<evidence type="ECO:0000313" key="3">
    <source>
        <dbReference type="Proteomes" id="UP000184612"/>
    </source>
</evidence>
<proteinExistence type="predicted"/>
<accession>A0A1M7YJP1</accession>
<evidence type="ECO:0000313" key="2">
    <source>
        <dbReference type="EMBL" id="SHO52837.1"/>
    </source>
</evidence>
<sequence>MIQKYKKKCMILSLILIVTGTLISIIGFGTAGFHYSRLKESAKGDVWYQTIHTDGNNLWYGIKLDDDINLFVIGNSD</sequence>
<protein>
    <submittedName>
        <fullName evidence="2">Uncharacterized protein</fullName>
    </submittedName>
</protein>
<gene>
    <name evidence="2" type="ORF">SAMN02745217_03824</name>
</gene>
<dbReference type="OrthoDB" id="2065791at2"/>
<keyword evidence="1" id="KW-1133">Transmembrane helix</keyword>
<keyword evidence="3" id="KW-1185">Reference proteome</keyword>
<dbReference type="RefSeq" id="WP_073590472.1">
    <property type="nucleotide sequence ID" value="NZ_FRFD01000012.1"/>
</dbReference>
<evidence type="ECO:0000256" key="1">
    <source>
        <dbReference type="SAM" id="Phobius"/>
    </source>
</evidence>
<dbReference type="AlphaFoldDB" id="A0A1M7YJP1"/>
<dbReference type="STRING" id="1121345.SAMN02745217_03824"/>
<feature type="transmembrane region" description="Helical" evidence="1">
    <location>
        <begin position="12"/>
        <end position="35"/>
    </location>
</feature>
<organism evidence="2 3">
    <name type="scientific">Anaerocolumna xylanovorans DSM 12503</name>
    <dbReference type="NCBI Taxonomy" id="1121345"/>
    <lineage>
        <taxon>Bacteria</taxon>
        <taxon>Bacillati</taxon>
        <taxon>Bacillota</taxon>
        <taxon>Clostridia</taxon>
        <taxon>Lachnospirales</taxon>
        <taxon>Lachnospiraceae</taxon>
        <taxon>Anaerocolumna</taxon>
    </lineage>
</organism>